<reference evidence="1" key="1">
    <citation type="submission" date="2019-04" db="EMBL/GenBank/DDBJ databases">
        <title>Genomic and proteomic characterization of cyanophage S-SCSM1 provides new insights into understanding the viral gene diversity and phage-host interactions.</title>
        <authorList>
            <person name="Wang Q."/>
            <person name="Xu Y."/>
            <person name="Jiao N."/>
            <person name="Zhang R."/>
        </authorList>
    </citation>
    <scope>NUCLEOTIDE SEQUENCE [LARGE SCALE GENOMIC DNA]</scope>
</reference>
<evidence type="ECO:0000313" key="2">
    <source>
        <dbReference type="Proteomes" id="UP000515683"/>
    </source>
</evidence>
<proteinExistence type="predicted"/>
<sequence length="187" mass="21544">MSKSFVLRNFLFDHDVKQLNQWTLDNCHRKIFEDACMDPDNPGTRFTTRFPNESVAPDINYPKSAFAVKQRIVDYFHLRRYKNPPSYSHGIVNGIGYAGGRIENHIDPTYYPNTKTVHFNAITQQASRGGHTVIGGVEYNDLNPTDLLIYQVSEIHHEVTPTEGNIPRILWVFGFCLDDIKIKELFL</sequence>
<organism evidence="1 2">
    <name type="scientific">Synechococcus phage S-SCSM1</name>
    <dbReference type="NCBI Taxonomy" id="2588487"/>
    <lineage>
        <taxon>Viruses</taxon>
        <taxon>Duplodnaviria</taxon>
        <taxon>Heunggongvirae</taxon>
        <taxon>Uroviricota</taxon>
        <taxon>Caudoviricetes</taxon>
        <taxon>Pantevenvirales</taxon>
        <taxon>Kyanoviridae</taxon>
        <taxon>Zhoulongquanvirus</taxon>
        <taxon>Zhoulongquanvirus esscess</taxon>
    </lineage>
</organism>
<gene>
    <name evidence="1" type="ORF">SSCSM1_241</name>
</gene>
<protein>
    <submittedName>
        <fullName evidence="1">2OG-Fe(II) oxygenase superfamily protein</fullName>
    </submittedName>
</protein>
<dbReference type="EMBL" id="MK867354">
    <property type="protein sequence ID" value="QFG06505.1"/>
    <property type="molecule type" value="Genomic_DNA"/>
</dbReference>
<keyword evidence="2" id="KW-1185">Reference proteome</keyword>
<accession>A0A6M2ZJB2</accession>
<dbReference type="Proteomes" id="UP000515683">
    <property type="component" value="Segment"/>
</dbReference>
<name>A0A6M2ZJB2_9CAUD</name>
<evidence type="ECO:0000313" key="1">
    <source>
        <dbReference type="EMBL" id="QFG06505.1"/>
    </source>
</evidence>